<dbReference type="KEGG" id="gmx:100788390"/>
<keyword evidence="8" id="KW-1185">Reference proteome</keyword>
<reference evidence="6" key="3">
    <citation type="submission" date="2018-07" db="EMBL/GenBank/DDBJ databases">
        <title>WGS assembly of Glycine max.</title>
        <authorList>
            <person name="Schmutz J."/>
            <person name="Cannon S."/>
            <person name="Schlueter J."/>
            <person name="Ma J."/>
            <person name="Mitros T."/>
            <person name="Nelson W."/>
            <person name="Hyten D."/>
            <person name="Song Q."/>
            <person name="Thelen J."/>
            <person name="Cheng J."/>
            <person name="Xu D."/>
            <person name="Hellsten U."/>
            <person name="May G."/>
            <person name="Yu Y."/>
            <person name="Sakurai T."/>
            <person name="Umezawa T."/>
            <person name="Bhattacharyya M."/>
            <person name="Sandhu D."/>
            <person name="Valliyodan B."/>
            <person name="Lindquist E."/>
            <person name="Peto M."/>
            <person name="Grant D."/>
            <person name="Shu S."/>
            <person name="Goodstein D."/>
            <person name="Barry K."/>
            <person name="Futrell-Griggs M."/>
            <person name="Abernathy B."/>
            <person name="Du J."/>
            <person name="Tian Z."/>
            <person name="Zhu L."/>
            <person name="Gill N."/>
            <person name="Joshi T."/>
            <person name="Libault M."/>
            <person name="Sethuraman A."/>
            <person name="Zhang X."/>
            <person name="Shinozaki K."/>
            <person name="Nguyen H."/>
            <person name="Wing R."/>
            <person name="Cregan P."/>
            <person name="Specht J."/>
            <person name="Grimwood J."/>
            <person name="Rokhsar D."/>
            <person name="Stacey G."/>
            <person name="Shoemaker R."/>
            <person name="Jackson S."/>
        </authorList>
    </citation>
    <scope>NUCLEOTIDE SEQUENCE</scope>
    <source>
        <tissue evidence="6">Callus</tissue>
    </source>
</reference>
<dbReference type="RefSeq" id="XP_003549391.1">
    <property type="nucleotide sequence ID" value="XM_003549343.4"/>
</dbReference>
<keyword evidence="4" id="KW-0472">Membrane</keyword>
<evidence type="ECO:0000256" key="2">
    <source>
        <dbReference type="ARBA" id="ARBA00022448"/>
    </source>
</evidence>
<dbReference type="GO" id="GO:0006887">
    <property type="term" value="P:exocytosis"/>
    <property type="evidence" value="ECO:0000318"/>
    <property type="project" value="GO_Central"/>
</dbReference>
<dbReference type="Proteomes" id="UP000008827">
    <property type="component" value="Chromosome 17"/>
</dbReference>
<dbReference type="STRING" id="3847.K7MNN5"/>
<dbReference type="Gene3D" id="1.20.1280.170">
    <property type="entry name" value="Exocyst complex component Exo70"/>
    <property type="match status" value="2"/>
</dbReference>
<dbReference type="SMR" id="K7MNN5"/>
<evidence type="ECO:0000259" key="5">
    <source>
        <dbReference type="Pfam" id="PF03081"/>
    </source>
</evidence>
<dbReference type="OMA" id="RCLEAHT"/>
<dbReference type="PaxDb" id="3847-GLYMA17G35871.1"/>
<reference evidence="7" key="2">
    <citation type="submission" date="2018-02" db="UniProtKB">
        <authorList>
            <consortium name="EnsemblPlants"/>
        </authorList>
    </citation>
    <scope>IDENTIFICATION</scope>
    <source>
        <strain evidence="7">Williams 82</strain>
    </source>
</reference>
<name>K7MNN5_SOYBN</name>
<dbReference type="InterPro" id="IPR004140">
    <property type="entry name" value="Exo70"/>
</dbReference>
<evidence type="ECO:0000256" key="4">
    <source>
        <dbReference type="SAM" id="Phobius"/>
    </source>
</evidence>
<dbReference type="Gramene" id="KRH05654">
    <property type="protein sequence ID" value="KRH05654"/>
    <property type="gene ID" value="GLYMA_17G240200"/>
</dbReference>
<dbReference type="Pfam" id="PF03081">
    <property type="entry name" value="Exo70_C"/>
    <property type="match status" value="1"/>
</dbReference>
<proteinExistence type="inferred from homology"/>
<dbReference type="EMBL" id="CM000850">
    <property type="protein sequence ID" value="KRH05654.1"/>
    <property type="molecule type" value="Genomic_DNA"/>
</dbReference>
<dbReference type="PANTHER" id="PTHR12542">
    <property type="entry name" value="EXOCYST COMPLEX PROTEIN EXO70"/>
    <property type="match status" value="1"/>
</dbReference>
<evidence type="ECO:0000256" key="3">
    <source>
        <dbReference type="RuleBase" id="RU365026"/>
    </source>
</evidence>
<dbReference type="GO" id="GO:0015031">
    <property type="term" value="P:protein transport"/>
    <property type="evidence" value="ECO:0007669"/>
    <property type="project" value="UniProtKB-KW"/>
</dbReference>
<feature type="transmembrane region" description="Helical" evidence="4">
    <location>
        <begin position="49"/>
        <end position="69"/>
    </location>
</feature>
<keyword evidence="3" id="KW-0653">Protein transport</keyword>
<dbReference type="GO" id="GO:0005546">
    <property type="term" value="F:phosphatidylinositol-4,5-bisphosphate binding"/>
    <property type="evidence" value="ECO:0007669"/>
    <property type="project" value="InterPro"/>
</dbReference>
<evidence type="ECO:0000313" key="8">
    <source>
        <dbReference type="Proteomes" id="UP000008827"/>
    </source>
</evidence>
<keyword evidence="3" id="KW-0268">Exocytosis</keyword>
<keyword evidence="2 3" id="KW-0813">Transport</keyword>
<dbReference type="HOGENOM" id="CLU_010236_3_0_1"/>
<gene>
    <name evidence="7" type="primary">LOC100788390</name>
    <name evidence="6" type="ORF">GLYMA_17G240200</name>
</gene>
<sequence length="648" mass="74807">MLIIKIRSWLLEPKVWSFVCFVSSVVGLLCYALSTSFNHLFGKWTWWKTLLYIVFSFIVCLAVLFAKAWERSTSTWLEAHMAFLILFFTSVYSFFFDKEVKGKPDAYSLFSCAAFAIMSLSMSRLSHFGFEVDLLYFFSGVLTIQLMKIKIWLVVVGGSFSYSLILLRSTLGASPTRIEYRGLQLRDDLVIEIDSQGTSHSTSQLHPDVMIITQQDAHVPLEFPVNSLSQQGNSFSDNNIMERFMGCIEALKKENENLMDTISKHVSKYLKANVVNEDQIHVCEIDADDNLVVDALLSSGIIINDLRETVRLMVAAGLKVECCRAYRSCRRKFLRKSVSNFWLRMQDLNVEEDIDKLMIEIQCWIKVLNVAVMILFPNERTLCDRVFEGSISSVEKYHVSLGNDALWGDKSLNILMNLVYFSYADKEQATVTPVGGGVHQITHCVLDYMNRIDWQKPLSLFVEVDRIIIMKLLETCLEANSKIYNNPTLGYIFIMNNWRQIELAATQPQLNPIFGDYGFKKSTTKVQQNLELYQRSSWNKIVDILKVDIDEVEPNVAAEVMKDKLHSFNEHLDEICNVQSAWFVFDEQLREQLIKSIENMVLPAYGNFLGRLQDFLGKHAYEYIKYGMFDVQYRLNNNLFLVWEKELE</sequence>
<dbReference type="AlphaFoldDB" id="K7MNN5"/>
<keyword evidence="4" id="KW-1133">Transmembrane helix</keyword>
<protein>
    <recommendedName>
        <fullName evidence="3">Exocyst subunit Exo70 family protein</fullName>
    </recommendedName>
</protein>
<dbReference type="InterPro" id="IPR016159">
    <property type="entry name" value="Cullin_repeat-like_dom_sf"/>
</dbReference>
<dbReference type="OrthoDB" id="1357613at2759"/>
<evidence type="ECO:0000256" key="1">
    <source>
        <dbReference type="ARBA" id="ARBA00006756"/>
    </source>
</evidence>
<organism evidence="6">
    <name type="scientific">Glycine max</name>
    <name type="common">Soybean</name>
    <name type="synonym">Glycine hispida</name>
    <dbReference type="NCBI Taxonomy" id="3847"/>
    <lineage>
        <taxon>Eukaryota</taxon>
        <taxon>Viridiplantae</taxon>
        <taxon>Streptophyta</taxon>
        <taxon>Embryophyta</taxon>
        <taxon>Tracheophyta</taxon>
        <taxon>Spermatophyta</taxon>
        <taxon>Magnoliopsida</taxon>
        <taxon>eudicotyledons</taxon>
        <taxon>Gunneridae</taxon>
        <taxon>Pentapetalae</taxon>
        <taxon>rosids</taxon>
        <taxon>fabids</taxon>
        <taxon>Fabales</taxon>
        <taxon>Fabaceae</taxon>
        <taxon>Papilionoideae</taxon>
        <taxon>50 kb inversion clade</taxon>
        <taxon>NPAAA clade</taxon>
        <taxon>indigoferoid/millettioid clade</taxon>
        <taxon>Phaseoleae</taxon>
        <taxon>Glycine</taxon>
        <taxon>Glycine subgen. Soja</taxon>
    </lineage>
</organism>
<dbReference type="GeneID" id="100788390"/>
<reference evidence="6 7" key="1">
    <citation type="journal article" date="2010" name="Nature">
        <title>Genome sequence of the palaeopolyploid soybean.</title>
        <authorList>
            <person name="Schmutz J."/>
            <person name="Cannon S.B."/>
            <person name="Schlueter J."/>
            <person name="Ma J."/>
            <person name="Mitros T."/>
            <person name="Nelson W."/>
            <person name="Hyten D.L."/>
            <person name="Song Q."/>
            <person name="Thelen J.J."/>
            <person name="Cheng J."/>
            <person name="Xu D."/>
            <person name="Hellsten U."/>
            <person name="May G.D."/>
            <person name="Yu Y."/>
            <person name="Sakurai T."/>
            <person name="Umezawa T."/>
            <person name="Bhattacharyya M.K."/>
            <person name="Sandhu D."/>
            <person name="Valliyodan B."/>
            <person name="Lindquist E."/>
            <person name="Peto M."/>
            <person name="Grant D."/>
            <person name="Shu S."/>
            <person name="Goodstein D."/>
            <person name="Barry K."/>
            <person name="Futrell-Griggs M."/>
            <person name="Abernathy B."/>
            <person name="Du J."/>
            <person name="Tian Z."/>
            <person name="Zhu L."/>
            <person name="Gill N."/>
            <person name="Joshi T."/>
            <person name="Libault M."/>
            <person name="Sethuraman A."/>
            <person name="Zhang X.-C."/>
            <person name="Shinozaki K."/>
            <person name="Nguyen H.T."/>
            <person name="Wing R.A."/>
            <person name="Cregan P."/>
            <person name="Specht J."/>
            <person name="Grimwood J."/>
            <person name="Rokhsar D."/>
            <person name="Stacey G."/>
            <person name="Shoemaker R.C."/>
            <person name="Jackson S.A."/>
        </authorList>
    </citation>
    <scope>NUCLEOTIDE SEQUENCE [LARGE SCALE GENOMIC DNA]</scope>
    <source>
        <strain evidence="7">cv. Williams 82</strain>
        <tissue evidence="6">Callus</tissue>
    </source>
</reference>
<dbReference type="eggNOG" id="KOG2344">
    <property type="taxonomic scope" value="Eukaryota"/>
</dbReference>
<feature type="transmembrane region" description="Helical" evidence="4">
    <location>
        <begin position="15"/>
        <end position="37"/>
    </location>
</feature>
<evidence type="ECO:0000313" key="6">
    <source>
        <dbReference type="EMBL" id="KRH05654.1"/>
    </source>
</evidence>
<dbReference type="EnsemblPlants" id="KRH05654">
    <property type="protein sequence ID" value="KRH05654"/>
    <property type="gene ID" value="GLYMA_17G240200"/>
</dbReference>
<feature type="transmembrane region" description="Helical" evidence="4">
    <location>
        <begin position="75"/>
        <end position="95"/>
    </location>
</feature>
<keyword evidence="4" id="KW-0812">Transmembrane</keyword>
<dbReference type="PANTHER" id="PTHR12542:SF180">
    <property type="entry name" value="EXOCYST SUBUNIT EXO70 FAMILY PROTEIN"/>
    <property type="match status" value="1"/>
</dbReference>
<accession>K7MNN5</accession>
<feature type="domain" description="Exocyst complex subunit Exo70 C-terminal" evidence="5">
    <location>
        <begin position="469"/>
        <end position="636"/>
    </location>
</feature>
<evidence type="ECO:0000313" key="7">
    <source>
        <dbReference type="EnsemblPlants" id="KRH05654"/>
    </source>
</evidence>
<dbReference type="SUPFAM" id="SSF74788">
    <property type="entry name" value="Cullin repeat-like"/>
    <property type="match status" value="1"/>
</dbReference>
<dbReference type="GO" id="GO:0000145">
    <property type="term" value="C:exocyst"/>
    <property type="evidence" value="ECO:0000318"/>
    <property type="project" value="GO_Central"/>
</dbReference>
<comment type="similarity">
    <text evidence="1 3">Belongs to the EXO70 family.</text>
</comment>
<dbReference type="InterPro" id="IPR046364">
    <property type="entry name" value="Exo70_C"/>
</dbReference>
<comment type="function">
    <text evidence="3">Component of the exocyst complex.</text>
</comment>